<reference evidence="4" key="1">
    <citation type="journal article" date="2019" name="Int. J. Syst. Evol. Microbiol.">
        <title>The Global Catalogue of Microorganisms (GCM) 10K type strain sequencing project: providing services to taxonomists for standard genome sequencing and annotation.</title>
        <authorList>
            <consortium name="The Broad Institute Genomics Platform"/>
            <consortium name="The Broad Institute Genome Sequencing Center for Infectious Disease"/>
            <person name="Wu L."/>
            <person name="Ma J."/>
        </authorList>
    </citation>
    <scope>NUCLEOTIDE SEQUENCE [LARGE SCALE GENOMIC DNA]</scope>
    <source>
        <strain evidence="4">CGMCC 1.12942</strain>
    </source>
</reference>
<dbReference type="CDD" id="cd09604">
    <property type="entry name" value="M1_APN_like"/>
    <property type="match status" value="1"/>
</dbReference>
<dbReference type="SUPFAM" id="SSF55486">
    <property type="entry name" value="Metalloproteases ('zincins'), catalytic domain"/>
    <property type="match status" value="1"/>
</dbReference>
<keyword evidence="1" id="KW-0732">Signal</keyword>
<sequence>MKHRFFSFSISFVLVVMAFVTTFTQLAQEKQPAVTPVHKQTSGQSASPKRPLYQIDATYHPERDEVAAKMKVTIPHKGRDAWREVFFHLYPNVFREWKYGKEGKPTKPGYIQVSQVKVNGRAVKEKLVRDEIMRVPLVQPLAHGKTAQITMDFTLRLPHGGTRLNTFKHTAFLAQWYPMLAVKNQSGWQIEPYTTVGDPFYSEMSNFQVSFHLPEGYRLISTGKNLDSGSFVTIKQDRVRDFVAVLTKDYQKQSAKAGGIAVNLWYLPGMEKAVAPLLHAATQSMNFFGKIYGKYPYDEVDVVLGETGFGIAGMEYPGLITSIPTMQTEAGIQPAVSVVAHELAHQWWYGVVGNNQAKEPWLDEGLTTFSEFLFMKEKMKSDEHEFLRRATKKADEIHQVAGITCVDTLYSYPDIFYGLMVYIRPAAMLFELMDELGRDKVLEILRAYYDQYQFKTATTLDFIRVANKVAEKDLTPFFREWLYFDKG</sequence>
<dbReference type="InterPro" id="IPR034015">
    <property type="entry name" value="M1_LTA4H"/>
</dbReference>
<gene>
    <name evidence="3" type="ORF">ACFQNG_05495</name>
</gene>
<keyword evidence="3" id="KW-0378">Hydrolase</keyword>
<dbReference type="Gene3D" id="1.10.390.10">
    <property type="entry name" value="Neutral Protease Domain 2"/>
    <property type="match status" value="1"/>
</dbReference>
<keyword evidence="3" id="KW-0645">Protease</keyword>
<dbReference type="Pfam" id="PF01433">
    <property type="entry name" value="Peptidase_M1"/>
    <property type="match status" value="1"/>
</dbReference>
<keyword evidence="4" id="KW-1185">Reference proteome</keyword>
<evidence type="ECO:0000313" key="4">
    <source>
        <dbReference type="Proteomes" id="UP001596500"/>
    </source>
</evidence>
<evidence type="ECO:0000259" key="2">
    <source>
        <dbReference type="Pfam" id="PF01433"/>
    </source>
</evidence>
<feature type="chain" id="PRO_5046400373" evidence="1">
    <location>
        <begin position="28"/>
        <end position="487"/>
    </location>
</feature>
<name>A0ABW2RHW7_9BACL</name>
<dbReference type="PANTHER" id="PTHR45726">
    <property type="entry name" value="LEUKOTRIENE A-4 HYDROLASE"/>
    <property type="match status" value="1"/>
</dbReference>
<proteinExistence type="predicted"/>
<dbReference type="EMBL" id="JBHTBW010000015">
    <property type="protein sequence ID" value="MFC7440598.1"/>
    <property type="molecule type" value="Genomic_DNA"/>
</dbReference>
<dbReference type="GO" id="GO:0004177">
    <property type="term" value="F:aminopeptidase activity"/>
    <property type="evidence" value="ECO:0007669"/>
    <property type="project" value="UniProtKB-KW"/>
</dbReference>
<organism evidence="3 4">
    <name type="scientific">Laceyella putida</name>
    <dbReference type="NCBI Taxonomy" id="110101"/>
    <lineage>
        <taxon>Bacteria</taxon>
        <taxon>Bacillati</taxon>
        <taxon>Bacillota</taxon>
        <taxon>Bacilli</taxon>
        <taxon>Bacillales</taxon>
        <taxon>Thermoactinomycetaceae</taxon>
        <taxon>Laceyella</taxon>
    </lineage>
</organism>
<dbReference type="InterPro" id="IPR014782">
    <property type="entry name" value="Peptidase_M1_dom"/>
</dbReference>
<dbReference type="RefSeq" id="WP_379863879.1">
    <property type="nucleotide sequence ID" value="NZ_JBHTBW010000015.1"/>
</dbReference>
<keyword evidence="3" id="KW-0031">Aminopeptidase</keyword>
<feature type="domain" description="Peptidase M1 membrane alanine aminopeptidase" evidence="2">
    <location>
        <begin position="279"/>
        <end position="481"/>
    </location>
</feature>
<protein>
    <submittedName>
        <fullName evidence="3">M1 family metallopeptidase</fullName>
        <ecNumber evidence="3">3.4.11.-</ecNumber>
    </submittedName>
</protein>
<comment type="caution">
    <text evidence="3">The sequence shown here is derived from an EMBL/GenBank/DDBJ whole genome shotgun (WGS) entry which is preliminary data.</text>
</comment>
<dbReference type="PANTHER" id="PTHR45726:SF3">
    <property type="entry name" value="LEUKOTRIENE A-4 HYDROLASE"/>
    <property type="match status" value="1"/>
</dbReference>
<dbReference type="EC" id="3.4.11.-" evidence="3"/>
<evidence type="ECO:0000256" key="1">
    <source>
        <dbReference type="SAM" id="SignalP"/>
    </source>
</evidence>
<evidence type="ECO:0000313" key="3">
    <source>
        <dbReference type="EMBL" id="MFC7440598.1"/>
    </source>
</evidence>
<feature type="signal peptide" evidence="1">
    <location>
        <begin position="1"/>
        <end position="27"/>
    </location>
</feature>
<dbReference type="InterPro" id="IPR027268">
    <property type="entry name" value="Peptidase_M4/M1_CTD_sf"/>
</dbReference>
<accession>A0ABW2RHW7</accession>
<dbReference type="Proteomes" id="UP001596500">
    <property type="component" value="Unassembled WGS sequence"/>
</dbReference>